<feature type="signal peptide" evidence="1">
    <location>
        <begin position="1"/>
        <end position="28"/>
    </location>
</feature>
<dbReference type="Proteomes" id="UP000093796">
    <property type="component" value="Unassembled WGS sequence"/>
</dbReference>
<dbReference type="RefSeq" id="WP_003630058.1">
    <property type="nucleotide sequence ID" value="NZ_LYUD01000153.1"/>
</dbReference>
<comment type="caution">
    <text evidence="2">The sequence shown here is derived from an EMBL/GenBank/DDBJ whole genome shotgun (WGS) entry which is preliminary data.</text>
</comment>
<evidence type="ECO:0000313" key="3">
    <source>
        <dbReference type="Proteomes" id="UP000093796"/>
    </source>
</evidence>
<dbReference type="Gene3D" id="2.160.20.120">
    <property type="match status" value="1"/>
</dbReference>
<accession>A0A1A0CG35</accession>
<organism evidence="2 3">
    <name type="scientific">Acetobacter pasteurianus</name>
    <name type="common">Acetobacter turbidans</name>
    <dbReference type="NCBI Taxonomy" id="438"/>
    <lineage>
        <taxon>Bacteria</taxon>
        <taxon>Pseudomonadati</taxon>
        <taxon>Pseudomonadota</taxon>
        <taxon>Alphaproteobacteria</taxon>
        <taxon>Acetobacterales</taxon>
        <taxon>Acetobacteraceae</taxon>
        <taxon>Acetobacter</taxon>
    </lineage>
</organism>
<feature type="chain" id="PRO_5008288715" description="Auto-transporter adhesin head GIN domain-containing protein" evidence="1">
    <location>
        <begin position="29"/>
        <end position="254"/>
    </location>
</feature>
<reference evidence="2 3" key="1">
    <citation type="submission" date="2016-05" db="EMBL/GenBank/DDBJ databases">
        <title>Genome sequencing of Acetobacter pasteurianus strain SRCM100623.</title>
        <authorList>
            <person name="Song Y.R."/>
        </authorList>
    </citation>
    <scope>NUCLEOTIDE SEQUENCE [LARGE SCALE GENOMIC DNA]</scope>
    <source>
        <strain evidence="2 3">SRCM100623</strain>
    </source>
</reference>
<keyword evidence="1" id="KW-0732">Signal</keyword>
<evidence type="ECO:0000313" key="2">
    <source>
        <dbReference type="EMBL" id="OAZ61660.1"/>
    </source>
</evidence>
<sequence>MLYSFFRSEVCAATALCLAIFLPSVACGAEKNQSPTLNIAAPCLNSLHIRAQKGVTRPEPENGQWPTGIQLTANPDGSLSVTGQSCRADTNLTLTTAPNMPLVITSTGKASIQVDDRKGPVFLQAGSGAVTLGRAAELNVVSDSTGAITIPVLADSARLRSTLSAPFNIGKVQAPALAVYIGGSAAFTAQQGTLEALEITSNSTADAVFHGETSVAALHVENAGNILVDKATGTLATERDGKGKIVVTSTQGNH</sequence>
<proteinExistence type="predicted"/>
<protein>
    <recommendedName>
        <fullName evidence="4">Auto-transporter adhesin head GIN domain-containing protein</fullName>
    </recommendedName>
</protein>
<gene>
    <name evidence="2" type="ORF">SRCM100623_02638</name>
</gene>
<dbReference type="OrthoDB" id="7217491at2"/>
<dbReference type="AlphaFoldDB" id="A0A1A0CG35"/>
<evidence type="ECO:0000256" key="1">
    <source>
        <dbReference type="SAM" id="SignalP"/>
    </source>
</evidence>
<name>A0A1A0CG35_ACEPA</name>
<dbReference type="EMBL" id="LYUD01000153">
    <property type="protein sequence ID" value="OAZ61660.1"/>
    <property type="molecule type" value="Genomic_DNA"/>
</dbReference>
<evidence type="ECO:0008006" key="4">
    <source>
        <dbReference type="Google" id="ProtNLM"/>
    </source>
</evidence>
<dbReference type="PATRIC" id="fig|438.15.peg.2926"/>